<sequence>MSPELLQILIQGMQNLQTQAVRNQTVSTPLANLSACKARFDGSTNANVEVFIDSITTYKDCLNIFYEHAVKGLSMLLFDDAATWWQGIKSSITTFEEAIESLRHAYGFAKAPHQIYKELFSSDQGAYTPIKHVSLMSLLPDTEHFMTYEGSTTHPGCWETTVWIILNKPIYITKHEVGHALMLICFGVLPT</sequence>
<dbReference type="SUPFAM" id="SSF51069">
    <property type="entry name" value="Carbonic anhydrase"/>
    <property type="match status" value="1"/>
</dbReference>
<dbReference type="Gene3D" id="3.10.200.10">
    <property type="entry name" value="Alpha carbonic anhydrase"/>
    <property type="match status" value="1"/>
</dbReference>
<dbReference type="Proteomes" id="UP001153737">
    <property type="component" value="Chromosome 3"/>
</dbReference>
<name>A0A9N9SEP1_PHACE</name>
<organism evidence="2 3">
    <name type="scientific">Phaedon cochleariae</name>
    <name type="common">Mustard beetle</name>
    <dbReference type="NCBI Taxonomy" id="80249"/>
    <lineage>
        <taxon>Eukaryota</taxon>
        <taxon>Metazoa</taxon>
        <taxon>Ecdysozoa</taxon>
        <taxon>Arthropoda</taxon>
        <taxon>Hexapoda</taxon>
        <taxon>Insecta</taxon>
        <taxon>Pterygota</taxon>
        <taxon>Neoptera</taxon>
        <taxon>Endopterygota</taxon>
        <taxon>Coleoptera</taxon>
        <taxon>Polyphaga</taxon>
        <taxon>Cucujiformia</taxon>
        <taxon>Chrysomeloidea</taxon>
        <taxon>Chrysomelidae</taxon>
        <taxon>Chrysomelinae</taxon>
        <taxon>Chrysomelini</taxon>
        <taxon>Phaedon</taxon>
    </lineage>
</organism>
<evidence type="ECO:0000313" key="2">
    <source>
        <dbReference type="EMBL" id="CAG9819717.1"/>
    </source>
</evidence>
<reference evidence="2" key="1">
    <citation type="submission" date="2022-01" db="EMBL/GenBank/DDBJ databases">
        <authorList>
            <person name="King R."/>
        </authorList>
    </citation>
    <scope>NUCLEOTIDE SEQUENCE</scope>
</reference>
<reference evidence="2" key="2">
    <citation type="submission" date="2022-10" db="EMBL/GenBank/DDBJ databases">
        <authorList>
            <consortium name="ENA_rothamsted_submissions"/>
            <consortium name="culmorum"/>
            <person name="King R."/>
        </authorList>
    </citation>
    <scope>NUCLEOTIDE SEQUENCE</scope>
</reference>
<keyword evidence="3" id="KW-1185">Reference proteome</keyword>
<evidence type="ECO:0000259" key="1">
    <source>
        <dbReference type="PROSITE" id="PS51144"/>
    </source>
</evidence>
<dbReference type="InterPro" id="IPR036398">
    <property type="entry name" value="CA_dom_sf"/>
</dbReference>
<protein>
    <recommendedName>
        <fullName evidence="1">Alpha-carbonic anhydrase domain-containing protein</fullName>
    </recommendedName>
</protein>
<dbReference type="PROSITE" id="PS51144">
    <property type="entry name" value="ALPHA_CA_2"/>
    <property type="match status" value="1"/>
</dbReference>
<gene>
    <name evidence="2" type="ORF">PHAECO_LOCUS7208</name>
</gene>
<proteinExistence type="predicted"/>
<dbReference type="OrthoDB" id="6775954at2759"/>
<dbReference type="EMBL" id="OU896709">
    <property type="protein sequence ID" value="CAG9819717.1"/>
    <property type="molecule type" value="Genomic_DNA"/>
</dbReference>
<feature type="domain" description="Alpha-carbonic anhydrase" evidence="1">
    <location>
        <begin position="1"/>
        <end position="191"/>
    </location>
</feature>
<dbReference type="InterPro" id="IPR001148">
    <property type="entry name" value="CA_dom"/>
</dbReference>
<evidence type="ECO:0000313" key="3">
    <source>
        <dbReference type="Proteomes" id="UP001153737"/>
    </source>
</evidence>
<dbReference type="AlphaFoldDB" id="A0A9N9SEP1"/>
<dbReference type="Pfam" id="PF00194">
    <property type="entry name" value="Carb_anhydrase"/>
    <property type="match status" value="1"/>
</dbReference>
<accession>A0A9N9SEP1</accession>